<name>A0ACC0BKK7_CATRO</name>
<gene>
    <name evidence="1" type="ORF">M9H77_13586</name>
</gene>
<protein>
    <submittedName>
        <fullName evidence="1">Uncharacterized protein</fullName>
    </submittedName>
</protein>
<sequence>MDATHPVRGDAYGSYFTGLVQKTWTFNRRVSHAELVRKILKHRDMDPNFWSIQITMRVPSFYEEYHMFYFTLFNMNNDNEMRYFWTIAPNLAKKGIQVLVEFIPIQPQTISITHDTNTINMTKHGTSITQMVSDEPPIFYPTVDEDDDENGHLDEDYAISSESESDNNNDVEEEELQLP</sequence>
<accession>A0ACC0BKK7</accession>
<keyword evidence="2" id="KW-1185">Reference proteome</keyword>
<dbReference type="EMBL" id="CM044703">
    <property type="protein sequence ID" value="KAI5673222.1"/>
    <property type="molecule type" value="Genomic_DNA"/>
</dbReference>
<proteinExistence type="predicted"/>
<evidence type="ECO:0000313" key="1">
    <source>
        <dbReference type="EMBL" id="KAI5673222.1"/>
    </source>
</evidence>
<organism evidence="1 2">
    <name type="scientific">Catharanthus roseus</name>
    <name type="common">Madagascar periwinkle</name>
    <name type="synonym">Vinca rosea</name>
    <dbReference type="NCBI Taxonomy" id="4058"/>
    <lineage>
        <taxon>Eukaryota</taxon>
        <taxon>Viridiplantae</taxon>
        <taxon>Streptophyta</taxon>
        <taxon>Embryophyta</taxon>
        <taxon>Tracheophyta</taxon>
        <taxon>Spermatophyta</taxon>
        <taxon>Magnoliopsida</taxon>
        <taxon>eudicotyledons</taxon>
        <taxon>Gunneridae</taxon>
        <taxon>Pentapetalae</taxon>
        <taxon>asterids</taxon>
        <taxon>lamiids</taxon>
        <taxon>Gentianales</taxon>
        <taxon>Apocynaceae</taxon>
        <taxon>Rauvolfioideae</taxon>
        <taxon>Vinceae</taxon>
        <taxon>Catharanthinae</taxon>
        <taxon>Catharanthus</taxon>
    </lineage>
</organism>
<dbReference type="Proteomes" id="UP001060085">
    <property type="component" value="Linkage Group LG03"/>
</dbReference>
<comment type="caution">
    <text evidence="1">The sequence shown here is derived from an EMBL/GenBank/DDBJ whole genome shotgun (WGS) entry which is preliminary data.</text>
</comment>
<reference evidence="2" key="1">
    <citation type="journal article" date="2023" name="Nat. Plants">
        <title>Single-cell RNA sequencing provides a high-resolution roadmap for understanding the multicellular compartmentation of specialized metabolism.</title>
        <authorList>
            <person name="Sun S."/>
            <person name="Shen X."/>
            <person name="Li Y."/>
            <person name="Li Y."/>
            <person name="Wang S."/>
            <person name="Li R."/>
            <person name="Zhang H."/>
            <person name="Shen G."/>
            <person name="Guo B."/>
            <person name="Wei J."/>
            <person name="Xu J."/>
            <person name="St-Pierre B."/>
            <person name="Chen S."/>
            <person name="Sun C."/>
        </authorList>
    </citation>
    <scope>NUCLEOTIDE SEQUENCE [LARGE SCALE GENOMIC DNA]</scope>
</reference>
<evidence type="ECO:0000313" key="2">
    <source>
        <dbReference type="Proteomes" id="UP001060085"/>
    </source>
</evidence>